<dbReference type="AlphaFoldDB" id="A0A9P4LKC9"/>
<dbReference type="GO" id="GO:0016020">
    <property type="term" value="C:membrane"/>
    <property type="evidence" value="ECO:0007669"/>
    <property type="project" value="UniProtKB-SubCell"/>
</dbReference>
<dbReference type="PANTHER" id="PTHR23294:SF19">
    <property type="entry name" value="DUF895 DOMAIN MEMBRANE PROTEIN-RELATED"/>
    <property type="match status" value="1"/>
</dbReference>
<dbReference type="Proteomes" id="UP000799777">
    <property type="component" value="Unassembled WGS sequence"/>
</dbReference>
<evidence type="ECO:0000256" key="4">
    <source>
        <dbReference type="ARBA" id="ARBA00023136"/>
    </source>
</evidence>
<keyword evidence="4 5" id="KW-0472">Membrane</keyword>
<feature type="transmembrane region" description="Helical" evidence="5">
    <location>
        <begin position="43"/>
        <end position="64"/>
    </location>
</feature>
<dbReference type="PANTHER" id="PTHR23294">
    <property type="entry name" value="ET TRANSLATION PRODUCT-RELATED"/>
    <property type="match status" value="1"/>
</dbReference>
<dbReference type="InterPro" id="IPR004896">
    <property type="entry name" value="PucC-rel"/>
</dbReference>
<evidence type="ECO:0000256" key="3">
    <source>
        <dbReference type="ARBA" id="ARBA00022989"/>
    </source>
</evidence>
<keyword evidence="7" id="KW-1185">Reference proteome</keyword>
<dbReference type="SUPFAM" id="SSF103473">
    <property type="entry name" value="MFS general substrate transporter"/>
    <property type="match status" value="1"/>
</dbReference>
<accession>A0A9P4LKC9</accession>
<feature type="transmembrane region" description="Helical" evidence="5">
    <location>
        <begin position="133"/>
        <end position="152"/>
    </location>
</feature>
<dbReference type="InterPro" id="IPR051617">
    <property type="entry name" value="UNC-93-like_regulator"/>
</dbReference>
<protein>
    <submittedName>
        <fullName evidence="6">Uncharacterized protein</fullName>
    </submittedName>
</protein>
<dbReference type="EMBL" id="ML978217">
    <property type="protein sequence ID" value="KAF2028095.1"/>
    <property type="molecule type" value="Genomic_DNA"/>
</dbReference>
<evidence type="ECO:0000313" key="6">
    <source>
        <dbReference type="EMBL" id="KAF2028095.1"/>
    </source>
</evidence>
<feature type="transmembrane region" description="Helical" evidence="5">
    <location>
        <begin position="257"/>
        <end position="277"/>
    </location>
</feature>
<sequence length="445" mass="48396">MASSEAKNTKVISAAADDGAVDVAVGSVEECCPSTFSTFYRSVLFQMILFGSLSLVGPAMSDAISNLGGGGLSSPWLANLANSLSYAMSFLSTILGGPVINKIDIRWSCMIAAVAMPLQGSAYYVSARSDNQWYLLMANVINGIASGFLYVGETTAMLSYPKPEDRGIYLGVWSAMRSTGSVIGGAINFSTNYSRAGGGGIVWATYLIFVGFECTGFVWALLVSPTAKTWLIFVPSFYSCFLRRYDGHISISALFGAARALSSLLVPVITIPSVIVFGKLLDGKRWSQRRRAWTATMVWLLPQMACFIWVAYEYHLLPDEIALDPRLHSGRWAKAYVPYLVIFVTGYWTQLTLYWILSTLSDKIEVASRAGGVFRAFETTGQAVSYGLSSASQINHVIPLYVNCAALVLTISSMVLLSNRMPKVRAGILYIDQDAMTSDDTTKEN</sequence>
<comment type="subcellular location">
    <subcellularLocation>
        <location evidence="1">Membrane</location>
        <topology evidence="1">Multi-pass membrane protein</topology>
    </subcellularLocation>
</comment>
<name>A0A9P4LKC9_9PLEO</name>
<dbReference type="Gene3D" id="1.20.1250.20">
    <property type="entry name" value="MFS general substrate transporter like domains"/>
    <property type="match status" value="1"/>
</dbReference>
<evidence type="ECO:0000313" key="7">
    <source>
        <dbReference type="Proteomes" id="UP000799777"/>
    </source>
</evidence>
<dbReference type="OrthoDB" id="196103at2759"/>
<dbReference type="InterPro" id="IPR036259">
    <property type="entry name" value="MFS_trans_sf"/>
</dbReference>
<proteinExistence type="predicted"/>
<gene>
    <name evidence="6" type="ORF">EK21DRAFT_114150</name>
</gene>
<feature type="transmembrane region" description="Helical" evidence="5">
    <location>
        <begin position="336"/>
        <end position="357"/>
    </location>
</feature>
<keyword evidence="3 5" id="KW-1133">Transmembrane helix</keyword>
<keyword evidence="2 5" id="KW-0812">Transmembrane</keyword>
<feature type="transmembrane region" description="Helical" evidence="5">
    <location>
        <begin position="76"/>
        <end position="99"/>
    </location>
</feature>
<organism evidence="6 7">
    <name type="scientific">Setomelanomma holmii</name>
    <dbReference type="NCBI Taxonomy" id="210430"/>
    <lineage>
        <taxon>Eukaryota</taxon>
        <taxon>Fungi</taxon>
        <taxon>Dikarya</taxon>
        <taxon>Ascomycota</taxon>
        <taxon>Pezizomycotina</taxon>
        <taxon>Dothideomycetes</taxon>
        <taxon>Pleosporomycetidae</taxon>
        <taxon>Pleosporales</taxon>
        <taxon>Pleosporineae</taxon>
        <taxon>Phaeosphaeriaceae</taxon>
        <taxon>Setomelanomma</taxon>
    </lineage>
</organism>
<comment type="caution">
    <text evidence="6">The sequence shown here is derived from an EMBL/GenBank/DDBJ whole genome shotgun (WGS) entry which is preliminary data.</text>
</comment>
<reference evidence="6" key="1">
    <citation type="journal article" date="2020" name="Stud. Mycol.">
        <title>101 Dothideomycetes genomes: a test case for predicting lifestyles and emergence of pathogens.</title>
        <authorList>
            <person name="Haridas S."/>
            <person name="Albert R."/>
            <person name="Binder M."/>
            <person name="Bloem J."/>
            <person name="Labutti K."/>
            <person name="Salamov A."/>
            <person name="Andreopoulos B."/>
            <person name="Baker S."/>
            <person name="Barry K."/>
            <person name="Bills G."/>
            <person name="Bluhm B."/>
            <person name="Cannon C."/>
            <person name="Castanera R."/>
            <person name="Culley D."/>
            <person name="Daum C."/>
            <person name="Ezra D."/>
            <person name="Gonzalez J."/>
            <person name="Henrissat B."/>
            <person name="Kuo A."/>
            <person name="Liang C."/>
            <person name="Lipzen A."/>
            <person name="Lutzoni F."/>
            <person name="Magnuson J."/>
            <person name="Mondo S."/>
            <person name="Nolan M."/>
            <person name="Ohm R."/>
            <person name="Pangilinan J."/>
            <person name="Park H.-J."/>
            <person name="Ramirez L."/>
            <person name="Alfaro M."/>
            <person name="Sun H."/>
            <person name="Tritt A."/>
            <person name="Yoshinaga Y."/>
            <person name="Zwiers L.-H."/>
            <person name="Turgeon B."/>
            <person name="Goodwin S."/>
            <person name="Spatafora J."/>
            <person name="Crous P."/>
            <person name="Grigoriev I."/>
        </authorList>
    </citation>
    <scope>NUCLEOTIDE SEQUENCE</scope>
    <source>
        <strain evidence="6">CBS 110217</strain>
    </source>
</reference>
<dbReference type="Pfam" id="PF03209">
    <property type="entry name" value="PUCC"/>
    <property type="match status" value="1"/>
</dbReference>
<evidence type="ECO:0000256" key="5">
    <source>
        <dbReference type="SAM" id="Phobius"/>
    </source>
</evidence>
<feature type="transmembrane region" description="Helical" evidence="5">
    <location>
        <begin position="201"/>
        <end position="221"/>
    </location>
</feature>
<evidence type="ECO:0000256" key="1">
    <source>
        <dbReference type="ARBA" id="ARBA00004141"/>
    </source>
</evidence>
<evidence type="ECO:0000256" key="2">
    <source>
        <dbReference type="ARBA" id="ARBA00022692"/>
    </source>
</evidence>
<feature type="transmembrane region" description="Helical" evidence="5">
    <location>
        <begin position="167"/>
        <end position="189"/>
    </location>
</feature>
<feature type="transmembrane region" description="Helical" evidence="5">
    <location>
        <begin position="398"/>
        <end position="417"/>
    </location>
</feature>